<evidence type="ECO:0000256" key="8">
    <source>
        <dbReference type="ARBA" id="ARBA00022840"/>
    </source>
</evidence>
<dbReference type="InterPro" id="IPR003661">
    <property type="entry name" value="HisK_dim/P_dom"/>
</dbReference>
<accession>A0A5C8HRS1</accession>
<comment type="subcellular location">
    <subcellularLocation>
        <location evidence="2">Cell membrane</location>
    </subcellularLocation>
</comment>
<evidence type="ECO:0000256" key="1">
    <source>
        <dbReference type="ARBA" id="ARBA00000085"/>
    </source>
</evidence>
<evidence type="ECO:0000256" key="5">
    <source>
        <dbReference type="ARBA" id="ARBA00022679"/>
    </source>
</evidence>
<dbReference type="GO" id="GO:0005524">
    <property type="term" value="F:ATP binding"/>
    <property type="evidence" value="ECO:0007669"/>
    <property type="project" value="UniProtKB-KW"/>
</dbReference>
<evidence type="ECO:0000313" key="14">
    <source>
        <dbReference type="Proteomes" id="UP000321196"/>
    </source>
</evidence>
<keyword evidence="5" id="KW-0808">Transferase</keyword>
<evidence type="ECO:0000313" key="13">
    <source>
        <dbReference type="EMBL" id="TXK06685.1"/>
    </source>
</evidence>
<dbReference type="CDD" id="cd00075">
    <property type="entry name" value="HATPase"/>
    <property type="match status" value="1"/>
</dbReference>
<evidence type="ECO:0000256" key="7">
    <source>
        <dbReference type="ARBA" id="ARBA00022777"/>
    </source>
</evidence>
<evidence type="ECO:0000256" key="6">
    <source>
        <dbReference type="ARBA" id="ARBA00022741"/>
    </source>
</evidence>
<organism evidence="13 14">
    <name type="scientific">Microbacterium mitrae</name>
    <dbReference type="NCBI Taxonomy" id="664640"/>
    <lineage>
        <taxon>Bacteria</taxon>
        <taxon>Bacillati</taxon>
        <taxon>Actinomycetota</taxon>
        <taxon>Actinomycetes</taxon>
        <taxon>Micrococcales</taxon>
        <taxon>Microbacteriaceae</taxon>
        <taxon>Microbacterium</taxon>
    </lineage>
</organism>
<dbReference type="InterPro" id="IPR003594">
    <property type="entry name" value="HATPase_dom"/>
</dbReference>
<dbReference type="GO" id="GO:0005886">
    <property type="term" value="C:plasma membrane"/>
    <property type="evidence" value="ECO:0007669"/>
    <property type="project" value="UniProtKB-SubCell"/>
</dbReference>
<dbReference type="PROSITE" id="PS50109">
    <property type="entry name" value="HIS_KIN"/>
    <property type="match status" value="1"/>
</dbReference>
<name>A0A5C8HRS1_9MICO</name>
<proteinExistence type="predicted"/>
<dbReference type="SUPFAM" id="SSF55874">
    <property type="entry name" value="ATPase domain of HSP90 chaperone/DNA topoisomerase II/histidine kinase"/>
    <property type="match status" value="1"/>
</dbReference>
<dbReference type="InterPro" id="IPR005467">
    <property type="entry name" value="His_kinase_dom"/>
</dbReference>
<protein>
    <recommendedName>
        <fullName evidence="10">Sensor-like histidine kinase SenX3</fullName>
        <ecNumber evidence="3">2.7.13.3</ecNumber>
    </recommendedName>
</protein>
<dbReference type="GO" id="GO:0000156">
    <property type="term" value="F:phosphorelay response regulator activity"/>
    <property type="evidence" value="ECO:0007669"/>
    <property type="project" value="TreeGrafter"/>
</dbReference>
<dbReference type="PANTHER" id="PTHR42878:SF7">
    <property type="entry name" value="SENSOR HISTIDINE KINASE GLRK"/>
    <property type="match status" value="1"/>
</dbReference>
<feature type="compositionally biased region" description="Pro residues" evidence="11">
    <location>
        <begin position="29"/>
        <end position="43"/>
    </location>
</feature>
<evidence type="ECO:0000256" key="2">
    <source>
        <dbReference type="ARBA" id="ARBA00004236"/>
    </source>
</evidence>
<dbReference type="InterPro" id="IPR036890">
    <property type="entry name" value="HATPase_C_sf"/>
</dbReference>
<gene>
    <name evidence="13" type="ORF">FVP60_03230</name>
</gene>
<keyword evidence="9" id="KW-0902">Two-component regulatory system</keyword>
<dbReference type="PANTHER" id="PTHR42878">
    <property type="entry name" value="TWO-COMPONENT HISTIDINE KINASE"/>
    <property type="match status" value="1"/>
</dbReference>
<evidence type="ECO:0000259" key="12">
    <source>
        <dbReference type="PROSITE" id="PS50109"/>
    </source>
</evidence>
<dbReference type="PRINTS" id="PR00344">
    <property type="entry name" value="BCTRLSENSOR"/>
</dbReference>
<evidence type="ECO:0000256" key="9">
    <source>
        <dbReference type="ARBA" id="ARBA00023012"/>
    </source>
</evidence>
<evidence type="ECO:0000256" key="3">
    <source>
        <dbReference type="ARBA" id="ARBA00012438"/>
    </source>
</evidence>
<keyword evidence="4" id="KW-0597">Phosphoprotein</keyword>
<dbReference type="InterPro" id="IPR050351">
    <property type="entry name" value="BphY/WalK/GraS-like"/>
</dbReference>
<dbReference type="CDD" id="cd00082">
    <property type="entry name" value="HisKA"/>
    <property type="match status" value="1"/>
</dbReference>
<dbReference type="OrthoDB" id="9786919at2"/>
<dbReference type="EC" id="2.7.13.3" evidence="3"/>
<dbReference type="AlphaFoldDB" id="A0A5C8HRS1"/>
<keyword evidence="14" id="KW-1185">Reference proteome</keyword>
<keyword evidence="6" id="KW-0547">Nucleotide-binding</keyword>
<comment type="catalytic activity">
    <reaction evidence="1">
        <text>ATP + protein L-histidine = ADP + protein N-phospho-L-histidine.</text>
        <dbReference type="EC" id="2.7.13.3"/>
    </reaction>
</comment>
<evidence type="ECO:0000256" key="10">
    <source>
        <dbReference type="ARBA" id="ARBA00039401"/>
    </source>
</evidence>
<feature type="domain" description="Histidine kinase" evidence="12">
    <location>
        <begin position="76"/>
        <end position="283"/>
    </location>
</feature>
<evidence type="ECO:0000256" key="4">
    <source>
        <dbReference type="ARBA" id="ARBA00022553"/>
    </source>
</evidence>
<dbReference type="Pfam" id="PF00512">
    <property type="entry name" value="HisKA"/>
    <property type="match status" value="1"/>
</dbReference>
<dbReference type="SMART" id="SM00388">
    <property type="entry name" value="HisKA"/>
    <property type="match status" value="1"/>
</dbReference>
<sequence>MGVVTWFILARLVPPAPSASPDSGGSHEVPPPPFASDPSPAPPVTFATKPPAPPNVNDMMDQVEGSLNAQRQLLDDVRHELKTPITIVRGYLEMMNVSDPFDVQAAREIGISELDRMTRLVEDIDTLATVEGDEYTMGSIDIAQLTERVGDLITVIPGHTWHVTRVADGIIRGNSDRVLQAWLALCDNAAKYTPTGSAIEIGSARTLDSMMLWVRDHGPGIPPAARHRIFRRFDRGAGKREVGGSGLGLAIVDVIARAHGGSCSVSETPGGGATFTIQVPLRLGGGTTLPAPVRAGDVVQQREEQE</sequence>
<dbReference type="SMART" id="SM00387">
    <property type="entry name" value="HATPase_c"/>
    <property type="match status" value="1"/>
</dbReference>
<dbReference type="SUPFAM" id="SSF47384">
    <property type="entry name" value="Homodimeric domain of signal transducing histidine kinase"/>
    <property type="match status" value="1"/>
</dbReference>
<feature type="region of interest" description="Disordered" evidence="11">
    <location>
        <begin position="16"/>
        <end position="44"/>
    </location>
</feature>
<dbReference type="InterPro" id="IPR004358">
    <property type="entry name" value="Sig_transdc_His_kin-like_C"/>
</dbReference>
<keyword evidence="7 13" id="KW-0418">Kinase</keyword>
<dbReference type="GO" id="GO:0007234">
    <property type="term" value="P:osmosensory signaling via phosphorelay pathway"/>
    <property type="evidence" value="ECO:0007669"/>
    <property type="project" value="TreeGrafter"/>
</dbReference>
<dbReference type="InterPro" id="IPR036097">
    <property type="entry name" value="HisK_dim/P_sf"/>
</dbReference>
<dbReference type="Gene3D" id="3.30.565.10">
    <property type="entry name" value="Histidine kinase-like ATPase, C-terminal domain"/>
    <property type="match status" value="1"/>
</dbReference>
<dbReference type="Pfam" id="PF02518">
    <property type="entry name" value="HATPase_c"/>
    <property type="match status" value="1"/>
</dbReference>
<dbReference type="Proteomes" id="UP000321196">
    <property type="component" value="Unassembled WGS sequence"/>
</dbReference>
<dbReference type="EMBL" id="VRSW01000001">
    <property type="protein sequence ID" value="TXK06685.1"/>
    <property type="molecule type" value="Genomic_DNA"/>
</dbReference>
<comment type="caution">
    <text evidence="13">The sequence shown here is derived from an EMBL/GenBank/DDBJ whole genome shotgun (WGS) entry which is preliminary data.</text>
</comment>
<keyword evidence="8" id="KW-0067">ATP-binding</keyword>
<dbReference type="GO" id="GO:0000155">
    <property type="term" value="F:phosphorelay sensor kinase activity"/>
    <property type="evidence" value="ECO:0007669"/>
    <property type="project" value="InterPro"/>
</dbReference>
<reference evidence="13 14" key="1">
    <citation type="submission" date="2019-08" db="EMBL/GenBank/DDBJ databases">
        <authorList>
            <person name="Dong K."/>
        </authorList>
    </citation>
    <scope>NUCLEOTIDE SEQUENCE [LARGE SCALE GENOMIC DNA]</scope>
    <source>
        <strain evidence="13 14">M4-8</strain>
    </source>
</reference>
<evidence type="ECO:0000256" key="11">
    <source>
        <dbReference type="SAM" id="MobiDB-lite"/>
    </source>
</evidence>
<dbReference type="GO" id="GO:0030295">
    <property type="term" value="F:protein kinase activator activity"/>
    <property type="evidence" value="ECO:0007669"/>
    <property type="project" value="TreeGrafter"/>
</dbReference>
<dbReference type="Gene3D" id="1.10.287.130">
    <property type="match status" value="1"/>
</dbReference>